<protein>
    <submittedName>
        <fullName evidence="1">Uncharacterized protein</fullName>
    </submittedName>
</protein>
<organism evidence="1">
    <name type="scientific">Dechloromonas aromatica (strain RCB)</name>
    <dbReference type="NCBI Taxonomy" id="159087"/>
    <lineage>
        <taxon>Bacteria</taxon>
        <taxon>Pseudomonadati</taxon>
        <taxon>Pseudomonadota</taxon>
        <taxon>Betaproteobacteria</taxon>
        <taxon>Rhodocyclales</taxon>
        <taxon>Azonexaceae</taxon>
        <taxon>Dechloromonas</taxon>
    </lineage>
</organism>
<proteinExistence type="predicted"/>
<dbReference type="EMBL" id="CP000089">
    <property type="protein sequence ID" value="AAZ47430.1"/>
    <property type="molecule type" value="Genomic_DNA"/>
</dbReference>
<sequence>MDVDKFQSEITKLNQRLKEHIDIGGKPSDFEFEYRQCIEILISQASNGENWSNAAKHIAFLIYAGCLTEIAFNQTRLAANASAEKASAASIKLAIEQCKAQHVLARNTELKHMSEYFESALIDAPKRAARKAVSNRDDQKLKLPFIDFCNDIVKKGQHSSIQRLDDLLNAEGYDPAVTKITPRTLKAWAKEAGISFKAGAPKKK</sequence>
<dbReference type="KEGG" id="dar:Daro_2700"/>
<reference evidence="1" key="1">
    <citation type="submission" date="2005-08" db="EMBL/GenBank/DDBJ databases">
        <title>Complete sequence of Dechloromonas aromatica RCB.</title>
        <authorList>
            <person name="Salinero K.K."/>
            <person name="Copeland A."/>
            <person name="Lucas S."/>
            <person name="Lapidus A."/>
            <person name="Barry K."/>
            <person name="Detter J.C."/>
            <person name="Glavina T."/>
            <person name="Hammon N."/>
            <person name="Israni S."/>
            <person name="Pitluck S."/>
            <person name="Di Bartolo G."/>
            <person name="Trong S."/>
            <person name="Schmutz J."/>
            <person name="Larimer F."/>
            <person name="Land M."/>
            <person name="Ivanova N."/>
            <person name="Richardson P."/>
        </authorList>
    </citation>
    <scope>NUCLEOTIDE SEQUENCE</scope>
    <source>
        <strain evidence="1">RCB</strain>
    </source>
</reference>
<dbReference type="AlphaFoldDB" id="Q47CK1"/>
<evidence type="ECO:0000313" key="1">
    <source>
        <dbReference type="EMBL" id="AAZ47430.1"/>
    </source>
</evidence>
<gene>
    <name evidence="1" type="ordered locus">Daro_2700</name>
</gene>
<dbReference type="HOGENOM" id="CLU_1341425_0_0_4"/>
<dbReference type="STRING" id="159087.Daro_2700"/>
<accession>Q47CK1</accession>
<name>Q47CK1_DECAR</name>